<organism evidence="5 6">
    <name type="scientific">Actinocatenispora rupis</name>
    <dbReference type="NCBI Taxonomy" id="519421"/>
    <lineage>
        <taxon>Bacteria</taxon>
        <taxon>Bacillati</taxon>
        <taxon>Actinomycetota</taxon>
        <taxon>Actinomycetes</taxon>
        <taxon>Micromonosporales</taxon>
        <taxon>Micromonosporaceae</taxon>
        <taxon>Actinocatenispora</taxon>
    </lineage>
</organism>
<keyword evidence="1" id="KW-0805">Transcription regulation</keyword>
<sequence length="117" mass="13309">MTDAAERVPRCADARSRERTRLILRRIGDKWSMLVMTRLMDGPRRFTAVLHSVDGISHRMLTHTLRTLEQDGLVSRTAYAEVPPRVEYALTPDGSWLLTVLTDLAAWVEERDESASS</sequence>
<dbReference type="SUPFAM" id="SSF46785">
    <property type="entry name" value="Winged helix' DNA-binding domain"/>
    <property type="match status" value="1"/>
</dbReference>
<dbReference type="RefSeq" id="WP_203655246.1">
    <property type="nucleotide sequence ID" value="NZ_BAAAZM010000002.1"/>
</dbReference>
<dbReference type="Gene3D" id="1.10.10.10">
    <property type="entry name" value="Winged helix-like DNA-binding domain superfamily/Winged helix DNA-binding domain"/>
    <property type="match status" value="1"/>
</dbReference>
<evidence type="ECO:0000256" key="1">
    <source>
        <dbReference type="ARBA" id="ARBA00023015"/>
    </source>
</evidence>
<evidence type="ECO:0000259" key="4">
    <source>
        <dbReference type="PROSITE" id="PS51118"/>
    </source>
</evidence>
<reference evidence="5" key="1">
    <citation type="submission" date="2021-01" db="EMBL/GenBank/DDBJ databases">
        <title>Whole genome shotgun sequence of Actinocatenispora rupis NBRC 107355.</title>
        <authorList>
            <person name="Komaki H."/>
            <person name="Tamura T."/>
        </authorList>
    </citation>
    <scope>NUCLEOTIDE SEQUENCE</scope>
    <source>
        <strain evidence="5">NBRC 107355</strain>
    </source>
</reference>
<proteinExistence type="predicted"/>
<dbReference type="PANTHER" id="PTHR33204">
    <property type="entry name" value="TRANSCRIPTIONAL REGULATOR, MARR FAMILY"/>
    <property type="match status" value="1"/>
</dbReference>
<accession>A0A8J3NAW4</accession>
<dbReference type="InterPro" id="IPR002577">
    <property type="entry name" value="HTH_HxlR"/>
</dbReference>
<keyword evidence="2" id="KW-0238">DNA-binding</keyword>
<evidence type="ECO:0000256" key="3">
    <source>
        <dbReference type="ARBA" id="ARBA00023163"/>
    </source>
</evidence>
<comment type="caution">
    <text evidence="5">The sequence shown here is derived from an EMBL/GenBank/DDBJ whole genome shotgun (WGS) entry which is preliminary data.</text>
</comment>
<keyword evidence="6" id="KW-1185">Reference proteome</keyword>
<evidence type="ECO:0000256" key="2">
    <source>
        <dbReference type="ARBA" id="ARBA00023125"/>
    </source>
</evidence>
<dbReference type="Pfam" id="PF01638">
    <property type="entry name" value="HxlR"/>
    <property type="match status" value="1"/>
</dbReference>
<dbReference type="InterPro" id="IPR036390">
    <property type="entry name" value="WH_DNA-bd_sf"/>
</dbReference>
<dbReference type="EMBL" id="BOMB01000004">
    <property type="protein sequence ID" value="GID10130.1"/>
    <property type="molecule type" value="Genomic_DNA"/>
</dbReference>
<keyword evidence="3" id="KW-0804">Transcription</keyword>
<dbReference type="PROSITE" id="PS51118">
    <property type="entry name" value="HTH_HXLR"/>
    <property type="match status" value="1"/>
</dbReference>
<protein>
    <submittedName>
        <fullName evidence="5">HxlR family transcriptional regulator</fullName>
    </submittedName>
</protein>
<evidence type="ECO:0000313" key="6">
    <source>
        <dbReference type="Proteomes" id="UP000612808"/>
    </source>
</evidence>
<dbReference type="PANTHER" id="PTHR33204:SF18">
    <property type="entry name" value="TRANSCRIPTIONAL REGULATORY PROTEIN"/>
    <property type="match status" value="1"/>
</dbReference>
<dbReference type="GO" id="GO:0003677">
    <property type="term" value="F:DNA binding"/>
    <property type="evidence" value="ECO:0007669"/>
    <property type="project" value="UniProtKB-KW"/>
</dbReference>
<evidence type="ECO:0000313" key="5">
    <source>
        <dbReference type="EMBL" id="GID10130.1"/>
    </source>
</evidence>
<dbReference type="AlphaFoldDB" id="A0A8J3NAW4"/>
<name>A0A8J3NAW4_9ACTN</name>
<dbReference type="Proteomes" id="UP000612808">
    <property type="component" value="Unassembled WGS sequence"/>
</dbReference>
<feature type="domain" description="HTH hxlR-type" evidence="4">
    <location>
        <begin position="11"/>
        <end position="116"/>
    </location>
</feature>
<dbReference type="InterPro" id="IPR036388">
    <property type="entry name" value="WH-like_DNA-bd_sf"/>
</dbReference>
<gene>
    <name evidence="5" type="ORF">Aru02nite_10190</name>
</gene>